<proteinExistence type="predicted"/>
<dbReference type="InterPro" id="IPR036691">
    <property type="entry name" value="Endo/exonu/phosph_ase_sf"/>
</dbReference>
<feature type="region of interest" description="Disordered" evidence="1">
    <location>
        <begin position="378"/>
        <end position="441"/>
    </location>
</feature>
<name>A0A8H7CBS7_9AGAR</name>
<dbReference type="GO" id="GO:0004439">
    <property type="term" value="F:phosphatidylinositol-4,5-bisphosphate 5-phosphatase activity"/>
    <property type="evidence" value="ECO:0007669"/>
    <property type="project" value="TreeGrafter"/>
</dbReference>
<feature type="region of interest" description="Disordered" evidence="1">
    <location>
        <begin position="22"/>
        <end position="114"/>
    </location>
</feature>
<dbReference type="OrthoDB" id="2248459at2759"/>
<dbReference type="SUPFAM" id="SSF101908">
    <property type="entry name" value="Putative isomerase YbhE"/>
    <property type="match status" value="1"/>
</dbReference>
<dbReference type="InterPro" id="IPR000300">
    <property type="entry name" value="IPPc"/>
</dbReference>
<dbReference type="SUPFAM" id="SSF56219">
    <property type="entry name" value="DNase I-like"/>
    <property type="match status" value="1"/>
</dbReference>
<dbReference type="Gene3D" id="3.60.10.10">
    <property type="entry name" value="Endonuclease/exonuclease/phosphatase"/>
    <property type="match status" value="1"/>
</dbReference>
<keyword evidence="5" id="KW-1185">Reference proteome</keyword>
<sequence>MEPTDIDTDSLPAVKNLKSKFEQLSALSPRQSGPGLVPATPRPRATSGSHPNGDRVPDSPILRASNSSSDLRSGRKPPPPPPVRSAKPSPAPSPTNSPLLRPVANTSASLGPRSGLSTAVVLPEVNVEEAEPIPSVSSLRSLFANAPTPSSPEIRSLHTPRPSITGLPSAHSEPDVTGIKRPPPPPPISQVLRDSPEDFSPPDLNGLLSLHSESDLTVRRIFTLQNLCLSPTAIRSRPYHLPSCLSRPLCPHDIPTISAAARARLPVKVILLLHVFRHLDLLRDINLPRSSNPHFQLHYHPHYPSAETVPYPQKSLLQHLPGSPFVLPYLFPTPIPTFQYLHASPFALPYPFPSPIPTHPPRLRRTLRSAKCSVQADYRPLLPARSHSERNCPPARRPPSPSSDEESGDEAPTPDLPDSSRSSRRPPHLSFRAGYVGPSEPKITVPAHHGHVIVSGTRIVVATHHHVKIYDVSQSDAPVFSLDKKDIGHGHGIKGELRVTSMEYRPCGDPADRGCLLWIGTKDGHLVELDVRTGCVTAAKPAAHIHPIVRIFRYGRSMITLDDGGKTLLFAPAANDGEDIQLAFTPPRVARITEKQDFAQMVGGKLWTATRAELHGARMQTIRVFDLFVPGAPGRAVVPIEPVGAITDATMLPSNPGIVYLGHEAGSVSLWTLKDDGWPRCIEVVRVSTSDVLCVEGPWVVTNAWMAHPKLPVNQLAVDHYGIEKTGRLCVVSVGRDEQVKLWDGLLGSDWVDLELMKREASFSTFRDLSVLIVSWNADSARPDSLSGDLVNMNFLQEALTSVDCPDIITFGFQEVVDLESRKMVAKNVLLGRKDKQDVSAAQITGLSGLSEKVTTAYRKWYEFLLHAVRLAMPAQVPYTVIHTESLVGLFTCVFVKNTERMSVKDNVITSMKRGMGGRYGNKGGIITRLVIEDSSICFINCHLAAGQHATRARNADIAAMLEERSLLPESENEPLAYVGGGDGQMALDHEIVFLNGDMNYRIDQRRDHIIAAVRANEFESLLAHDQLLKEIKYNRGCRLRGLYGGPAHLSPRRARAGVQLHYRRYEANVSDHRPVSAAFKFTVKSIRHDVRQKAKAEIQIQWTAEQERLLSVSRDFYVDLALAVEMDISGELQILKDAIKEYGTVNSDGRSSCAYGILFDKTANTLEALNGTLRAAKRQKKVAFDAEILMMPKDKDVQVVLLE</sequence>
<feature type="region of interest" description="Disordered" evidence="1">
    <location>
        <begin position="144"/>
        <end position="196"/>
    </location>
</feature>
<protein>
    <submittedName>
        <fullName evidence="4">IPPc domain-containing protein</fullName>
    </submittedName>
</protein>
<evidence type="ECO:0000256" key="1">
    <source>
        <dbReference type="SAM" id="MobiDB-lite"/>
    </source>
</evidence>
<dbReference type="SMART" id="SM00128">
    <property type="entry name" value="IPPc"/>
    <property type="match status" value="1"/>
</dbReference>
<dbReference type="SMART" id="SM01283">
    <property type="entry name" value="Costars"/>
    <property type="match status" value="1"/>
</dbReference>
<feature type="domain" description="Costars" evidence="3">
    <location>
        <begin position="1127"/>
        <end position="1203"/>
    </location>
</feature>
<dbReference type="Proteomes" id="UP000620124">
    <property type="component" value="Unassembled WGS sequence"/>
</dbReference>
<dbReference type="Gene3D" id="1.10.10.1540">
    <property type="entry name" value="Costar domain"/>
    <property type="match status" value="1"/>
</dbReference>
<feature type="compositionally biased region" description="Low complexity" evidence="1">
    <location>
        <begin position="410"/>
        <end position="420"/>
    </location>
</feature>
<feature type="domain" description="Inositol polyphosphate-related phosphatase" evidence="2">
    <location>
        <begin position="767"/>
        <end position="1088"/>
    </location>
</feature>
<reference evidence="4" key="1">
    <citation type="submission" date="2020-05" db="EMBL/GenBank/DDBJ databases">
        <title>Mycena genomes resolve the evolution of fungal bioluminescence.</title>
        <authorList>
            <person name="Tsai I.J."/>
        </authorList>
    </citation>
    <scope>NUCLEOTIDE SEQUENCE</scope>
    <source>
        <strain evidence="4">CCC161011</strain>
    </source>
</reference>
<evidence type="ECO:0000313" key="5">
    <source>
        <dbReference type="Proteomes" id="UP000620124"/>
    </source>
</evidence>
<dbReference type="AlphaFoldDB" id="A0A8H7CBS7"/>
<dbReference type="InterPro" id="IPR038095">
    <property type="entry name" value="Costars_sf"/>
</dbReference>
<gene>
    <name evidence="4" type="ORF">MVEN_02447900</name>
</gene>
<accession>A0A8H7CBS7</accession>
<dbReference type="PANTHER" id="PTHR11200">
    <property type="entry name" value="INOSITOL 5-PHOSPHATASE"/>
    <property type="match status" value="1"/>
</dbReference>
<dbReference type="Gene3D" id="2.130.10.10">
    <property type="entry name" value="YVTN repeat-like/Quinoprotein amine dehydrogenase"/>
    <property type="match status" value="1"/>
</dbReference>
<dbReference type="Pfam" id="PF14705">
    <property type="entry name" value="Costars"/>
    <property type="match status" value="1"/>
</dbReference>
<evidence type="ECO:0000313" key="4">
    <source>
        <dbReference type="EMBL" id="KAF7331076.1"/>
    </source>
</evidence>
<organism evidence="4 5">
    <name type="scientific">Mycena venus</name>
    <dbReference type="NCBI Taxonomy" id="2733690"/>
    <lineage>
        <taxon>Eukaryota</taxon>
        <taxon>Fungi</taxon>
        <taxon>Dikarya</taxon>
        <taxon>Basidiomycota</taxon>
        <taxon>Agaricomycotina</taxon>
        <taxon>Agaricomycetes</taxon>
        <taxon>Agaricomycetidae</taxon>
        <taxon>Agaricales</taxon>
        <taxon>Marasmiineae</taxon>
        <taxon>Mycenaceae</taxon>
        <taxon>Mycena</taxon>
    </lineage>
</organism>
<dbReference type="InterPro" id="IPR046985">
    <property type="entry name" value="IP5"/>
</dbReference>
<dbReference type="GO" id="GO:0046856">
    <property type="term" value="P:phosphatidylinositol dephosphorylation"/>
    <property type="evidence" value="ECO:0007669"/>
    <property type="project" value="InterPro"/>
</dbReference>
<evidence type="ECO:0000259" key="3">
    <source>
        <dbReference type="SMART" id="SM01283"/>
    </source>
</evidence>
<comment type="caution">
    <text evidence="4">The sequence shown here is derived from an EMBL/GenBank/DDBJ whole genome shotgun (WGS) entry which is preliminary data.</text>
</comment>
<dbReference type="InterPro" id="IPR015943">
    <property type="entry name" value="WD40/YVTN_repeat-like_dom_sf"/>
</dbReference>
<dbReference type="PANTHER" id="PTHR11200:SF240">
    <property type="entry name" value="INOSITOL POLYPHOSPHATE 5-PHOSPHATASE C9G1.10C-RELATED"/>
    <property type="match status" value="1"/>
</dbReference>
<dbReference type="EMBL" id="JACAZI010000032">
    <property type="protein sequence ID" value="KAF7331076.1"/>
    <property type="molecule type" value="Genomic_DNA"/>
</dbReference>
<evidence type="ECO:0000259" key="2">
    <source>
        <dbReference type="SMART" id="SM00128"/>
    </source>
</evidence>
<feature type="compositionally biased region" description="Pro residues" evidence="1">
    <location>
        <begin position="76"/>
        <end position="95"/>
    </location>
</feature>
<dbReference type="InterPro" id="IPR027817">
    <property type="entry name" value="Costars_dom"/>
</dbReference>
<dbReference type="Pfam" id="PF22669">
    <property type="entry name" value="Exo_endo_phos2"/>
    <property type="match status" value="1"/>
</dbReference>